<evidence type="ECO:0000313" key="9">
    <source>
        <dbReference type="EMBL" id="MST54973.1"/>
    </source>
</evidence>
<dbReference type="GO" id="GO:0051539">
    <property type="term" value="F:4 iron, 4 sulfur cluster binding"/>
    <property type="evidence" value="ECO:0007669"/>
    <property type="project" value="UniProtKB-KW"/>
</dbReference>
<dbReference type="PANTHER" id="PTHR30176">
    <property type="entry name" value="FERREDOXIN-TYPE PROTEIN NAPH"/>
    <property type="match status" value="1"/>
</dbReference>
<gene>
    <name evidence="9" type="ORF">FYJ74_02760</name>
</gene>
<proteinExistence type="predicted"/>
<dbReference type="Pfam" id="PF13237">
    <property type="entry name" value="Fer4_10"/>
    <property type="match status" value="1"/>
</dbReference>
<evidence type="ECO:0000256" key="6">
    <source>
        <dbReference type="ARBA" id="ARBA00023014"/>
    </source>
</evidence>
<evidence type="ECO:0000256" key="1">
    <source>
        <dbReference type="ARBA" id="ARBA00022448"/>
    </source>
</evidence>
<keyword evidence="5" id="KW-0408">Iron</keyword>
<dbReference type="InterPro" id="IPR017896">
    <property type="entry name" value="4Fe4S_Fe-S-bd"/>
</dbReference>
<evidence type="ECO:0000256" key="4">
    <source>
        <dbReference type="ARBA" id="ARBA00022982"/>
    </source>
</evidence>
<feature type="transmembrane region" description="Helical" evidence="7">
    <location>
        <begin position="78"/>
        <end position="105"/>
    </location>
</feature>
<accession>A0A6L5Y9V4</accession>
<evidence type="ECO:0000256" key="2">
    <source>
        <dbReference type="ARBA" id="ARBA00022485"/>
    </source>
</evidence>
<dbReference type="InterPro" id="IPR017900">
    <property type="entry name" value="4Fe4S_Fe_S_CS"/>
</dbReference>
<dbReference type="Proteomes" id="UP000473699">
    <property type="component" value="Unassembled WGS sequence"/>
</dbReference>
<reference evidence="9 10" key="1">
    <citation type="submission" date="2019-08" db="EMBL/GenBank/DDBJ databases">
        <title>In-depth cultivation of the pig gut microbiome towards novel bacterial diversity and tailored functional studies.</title>
        <authorList>
            <person name="Wylensek D."/>
            <person name="Hitch T.C.A."/>
            <person name="Clavel T."/>
        </authorList>
    </citation>
    <scope>NUCLEOTIDE SEQUENCE [LARGE SCALE GENOMIC DNA]</scope>
    <source>
        <strain evidence="9 10">SM-530-WT-4B</strain>
    </source>
</reference>
<feature type="domain" description="4Fe-4S ferredoxin-type" evidence="8">
    <location>
        <begin position="254"/>
        <end position="284"/>
    </location>
</feature>
<keyword evidence="10" id="KW-1185">Reference proteome</keyword>
<feature type="transmembrane region" description="Helical" evidence="7">
    <location>
        <begin position="184"/>
        <end position="204"/>
    </location>
</feature>
<name>A0A6L5Y9V4_9BACT</name>
<evidence type="ECO:0000256" key="3">
    <source>
        <dbReference type="ARBA" id="ARBA00022723"/>
    </source>
</evidence>
<evidence type="ECO:0000313" key="10">
    <source>
        <dbReference type="Proteomes" id="UP000473699"/>
    </source>
</evidence>
<dbReference type="AlphaFoldDB" id="A0A6L5Y9V4"/>
<dbReference type="Pfam" id="PF12801">
    <property type="entry name" value="Fer4_5"/>
    <property type="match status" value="3"/>
</dbReference>
<keyword evidence="7" id="KW-0812">Transmembrane</keyword>
<feature type="domain" description="4Fe-4S ferredoxin-type" evidence="8">
    <location>
        <begin position="230"/>
        <end position="250"/>
    </location>
</feature>
<dbReference type="GO" id="GO:0046872">
    <property type="term" value="F:metal ion binding"/>
    <property type="evidence" value="ECO:0007669"/>
    <property type="project" value="UniProtKB-KW"/>
</dbReference>
<protein>
    <submittedName>
        <fullName evidence="9">4Fe-4S binding protein</fullName>
    </submittedName>
</protein>
<keyword evidence="3" id="KW-0479">Metal-binding</keyword>
<dbReference type="EMBL" id="VUNH01000002">
    <property type="protein sequence ID" value="MST54973.1"/>
    <property type="molecule type" value="Genomic_DNA"/>
</dbReference>
<keyword evidence="1" id="KW-0813">Transport</keyword>
<sequence>MAKTRKERGRLRQTVQLLWTALTNGYLAGFLKGKIYAGPLKNVCVPGLNCYSCPGALGACPVGSFQAMLTGFEPRLPLYVVGFLFAFGALLGRFVCGWLCPFGLVQDLLYKIPLGRKRLNLPGDRALRRLKYAVLALFVVILPLFVRDDLIGVSYPWFCKYICPSGTLMGGWTLLSLNENLRGAAGWLFTWKSALLIALIVLSVKSFRPFCKYLCPLGAFYGFFNRIALLRYGFDEQKCVACGRCAVSCPMTLKLPQGTNGDECIRCGRCIRACPTAALTPALKQSAAARRKPSPERP</sequence>
<dbReference type="PROSITE" id="PS00198">
    <property type="entry name" value="4FE4S_FER_1"/>
    <property type="match status" value="1"/>
</dbReference>
<dbReference type="GeneID" id="90985787"/>
<dbReference type="PROSITE" id="PS51379">
    <property type="entry name" value="4FE4S_FER_2"/>
    <property type="match status" value="2"/>
</dbReference>
<evidence type="ECO:0000256" key="7">
    <source>
        <dbReference type="SAM" id="Phobius"/>
    </source>
</evidence>
<keyword evidence="4" id="KW-0249">Electron transport</keyword>
<dbReference type="RefSeq" id="WP_154528080.1">
    <property type="nucleotide sequence ID" value="NZ_VUNH01000002.1"/>
</dbReference>
<keyword evidence="7" id="KW-0472">Membrane</keyword>
<dbReference type="PANTHER" id="PTHR30176:SF3">
    <property type="entry name" value="FERREDOXIN-TYPE PROTEIN NAPH"/>
    <property type="match status" value="1"/>
</dbReference>
<dbReference type="InterPro" id="IPR051684">
    <property type="entry name" value="Electron_Trans/Redox"/>
</dbReference>
<keyword evidence="2" id="KW-0004">4Fe-4S</keyword>
<comment type="caution">
    <text evidence="9">The sequence shown here is derived from an EMBL/GenBank/DDBJ whole genome shotgun (WGS) entry which is preliminary data.</text>
</comment>
<evidence type="ECO:0000256" key="5">
    <source>
        <dbReference type="ARBA" id="ARBA00023004"/>
    </source>
</evidence>
<keyword evidence="7" id="KW-1133">Transmembrane helix</keyword>
<feature type="transmembrane region" description="Helical" evidence="7">
    <location>
        <begin position="126"/>
        <end position="146"/>
    </location>
</feature>
<dbReference type="Gene3D" id="3.30.70.20">
    <property type="match status" value="2"/>
</dbReference>
<keyword evidence="6" id="KW-0411">Iron-sulfur</keyword>
<evidence type="ECO:0000259" key="8">
    <source>
        <dbReference type="PROSITE" id="PS51379"/>
    </source>
</evidence>
<dbReference type="GO" id="GO:0005886">
    <property type="term" value="C:plasma membrane"/>
    <property type="evidence" value="ECO:0007669"/>
    <property type="project" value="TreeGrafter"/>
</dbReference>
<dbReference type="SUPFAM" id="SSF54862">
    <property type="entry name" value="4Fe-4S ferredoxins"/>
    <property type="match status" value="1"/>
</dbReference>
<organism evidence="9 10">
    <name type="scientific">Pyramidobacter porci</name>
    <dbReference type="NCBI Taxonomy" id="2605789"/>
    <lineage>
        <taxon>Bacteria</taxon>
        <taxon>Thermotogati</taxon>
        <taxon>Synergistota</taxon>
        <taxon>Synergistia</taxon>
        <taxon>Synergistales</taxon>
        <taxon>Dethiosulfovibrionaceae</taxon>
        <taxon>Pyramidobacter</taxon>
    </lineage>
</organism>